<protein>
    <submittedName>
        <fullName evidence="1">ABC transporter ATP-binding protein</fullName>
    </submittedName>
</protein>
<organism evidence="1 2">
    <name type="scientific">Anoxybacterium hadale</name>
    <dbReference type="NCBI Taxonomy" id="3408580"/>
    <lineage>
        <taxon>Bacteria</taxon>
        <taxon>Bacillati</taxon>
        <taxon>Bacillota</taxon>
        <taxon>Clostridia</taxon>
        <taxon>Peptostreptococcales</taxon>
        <taxon>Anaerovoracaceae</taxon>
        <taxon>Anoxybacterium</taxon>
    </lineage>
</organism>
<evidence type="ECO:0000313" key="2">
    <source>
        <dbReference type="Proteomes" id="UP000594014"/>
    </source>
</evidence>
<dbReference type="EMBL" id="CP042469">
    <property type="protein sequence ID" value="QOX62007.1"/>
    <property type="molecule type" value="Genomic_DNA"/>
</dbReference>
<keyword evidence="1" id="KW-0067">ATP-binding</keyword>
<dbReference type="Proteomes" id="UP000594014">
    <property type="component" value="Chromosome"/>
</dbReference>
<reference evidence="1" key="1">
    <citation type="submission" date="2019-08" db="EMBL/GenBank/DDBJ databases">
        <title>Genome sequence of Clostridiales bacterium MT110.</title>
        <authorList>
            <person name="Cao J."/>
        </authorList>
    </citation>
    <scope>NUCLEOTIDE SEQUENCE</scope>
    <source>
        <strain evidence="1">MT110</strain>
    </source>
</reference>
<gene>
    <name evidence="1" type="ORF">FRZ06_00875</name>
</gene>
<accession>A0ACD1A6N7</accession>
<keyword evidence="1" id="KW-0547">Nucleotide-binding</keyword>
<keyword evidence="2" id="KW-1185">Reference proteome</keyword>
<proteinExistence type="predicted"/>
<sequence length="618" mass="67756">MSERKETRPAGGPMGGPRGMNGPVEKPKNFKSTMIKLMRYCKSWLPVIAVALIAAIAGTIFQIVGPDQLKDLTNVIGEGLPVLVNGVPVAGNIDLARVSSIAWILVFLYVGSMILNFLQGYIMATATQKISRKMRSDISQKINRLPLKYFDKTSHGDILSRVTNDVDVIGQTLNQSVGTLITSVTMFGGSLIMMFYSNWILALTAVGSSAIGIVLMILIMGKSQKYFTAQQRELGSINGHIEEIYTGHNVVKVYNGSRGAKKTFEEINGKLYQSAWKSQFLSGLMMPLMGFVGNFGYVAVCVVGAILAVNGVISFGIIVAFMLYIRLFTQPLSQVAQALNNLQRTAAAGERVFEFLGEEELSEEIGKKKGLEFIRGDVEFKNVKFGYVPEKTIIHNFSTKIKAGEKVAIVGPTGAGKTTIVNLLMRFYDLDSGEILLDGVPISQVPRENVHEQFSMVLQDTWLFEGTIRENIVYSKEGVTAEEVAAACKTVGLHHFIKTLPDGYDTVLNDKASLSEGQKQLITIARAMIQSAPLLILDEATSSVDTRTERMVQKAMDQLTKGRTSFVIAHRLSTIKNADLILVMKEGDIIESGTHKELLEKGGFYAELYNSQFEAAVS</sequence>
<evidence type="ECO:0000313" key="1">
    <source>
        <dbReference type="EMBL" id="QOX62007.1"/>
    </source>
</evidence>
<name>A0ACD1A6N7_9FIRM</name>